<accession>A0A840FS60</accession>
<dbReference type="EMBL" id="JACIFZ010000012">
    <property type="protein sequence ID" value="MBB4225446.1"/>
    <property type="molecule type" value="Genomic_DNA"/>
</dbReference>
<dbReference type="PROSITE" id="PS51257">
    <property type="entry name" value="PROKAR_LIPOPROTEIN"/>
    <property type="match status" value="1"/>
</dbReference>
<organism evidence="1 2">
    <name type="scientific">Variovorax guangxiensis</name>
    <dbReference type="NCBI Taxonomy" id="1775474"/>
    <lineage>
        <taxon>Bacteria</taxon>
        <taxon>Pseudomonadati</taxon>
        <taxon>Pseudomonadota</taxon>
        <taxon>Betaproteobacteria</taxon>
        <taxon>Burkholderiales</taxon>
        <taxon>Comamonadaceae</taxon>
        <taxon>Variovorax</taxon>
    </lineage>
</organism>
<dbReference type="AlphaFoldDB" id="A0A840FS60"/>
<reference evidence="1 2" key="1">
    <citation type="submission" date="2020-08" db="EMBL/GenBank/DDBJ databases">
        <title>Genomic Encyclopedia of Type Strains, Phase IV (KMG-V): Genome sequencing to study the core and pangenomes of soil and plant-associated prokaryotes.</title>
        <authorList>
            <person name="Whitman W."/>
        </authorList>
    </citation>
    <scope>NUCLEOTIDE SEQUENCE [LARGE SCALE GENOMIC DNA]</scope>
    <source>
        <strain evidence="1 2">34/80</strain>
    </source>
</reference>
<dbReference type="Proteomes" id="UP000524450">
    <property type="component" value="Unassembled WGS sequence"/>
</dbReference>
<protein>
    <submittedName>
        <fullName evidence="1">Uncharacterized protein</fullName>
    </submittedName>
</protein>
<evidence type="ECO:0000313" key="2">
    <source>
        <dbReference type="Proteomes" id="UP000524450"/>
    </source>
</evidence>
<sequence length="134" mass="14052">MSRWFAATVLAIMLSCYGFAVLAHNMLGAGHSHAEPQAAQATQTLIVSVAFSDISDISDLSEARKPAGDADKASDDALSIDEAGSEHAELVDARNGAPALLRFTEQPPKLGLTTIVSPFLARPKRPPRAASLVA</sequence>
<proteinExistence type="predicted"/>
<name>A0A840FS60_9BURK</name>
<dbReference type="RefSeq" id="WP_260319523.1">
    <property type="nucleotide sequence ID" value="NZ_JACIFZ010000012.1"/>
</dbReference>
<gene>
    <name evidence="1" type="ORF">GGD71_006257</name>
</gene>
<evidence type="ECO:0000313" key="1">
    <source>
        <dbReference type="EMBL" id="MBB4225446.1"/>
    </source>
</evidence>
<comment type="caution">
    <text evidence="1">The sequence shown here is derived from an EMBL/GenBank/DDBJ whole genome shotgun (WGS) entry which is preliminary data.</text>
</comment>